<dbReference type="Proteomes" id="UP001157418">
    <property type="component" value="Unassembled WGS sequence"/>
</dbReference>
<gene>
    <name evidence="2" type="ORF">LVIROSA_LOCUS36355</name>
</gene>
<dbReference type="EMBL" id="CAKMRJ010005634">
    <property type="protein sequence ID" value="CAH1450967.1"/>
    <property type="molecule type" value="Genomic_DNA"/>
</dbReference>
<keyword evidence="3" id="KW-1185">Reference proteome</keyword>
<name>A0AAU9PKU1_9ASTR</name>
<sequence>MKKNIPVCSVFSKHQGPTGEIWKCGLTPDDSYSVCALRNKCDYRTPTIDSNFQWIKEIPLKVSCFIWRAQAGRIPTVNELSKRGVYVESLTCQICEEIEECPDHTLVACSYATMVTEGILRWCRVQAGSFHKVNQILEFAAKWGSCSKRRRIFMAICYCMLWSIWKARNDRVFNNNRLPPDKVIDIVKSMSFLWVKNRGKRKELAWANWSLLSR</sequence>
<evidence type="ECO:0000259" key="1">
    <source>
        <dbReference type="Pfam" id="PF13966"/>
    </source>
</evidence>
<evidence type="ECO:0000313" key="2">
    <source>
        <dbReference type="EMBL" id="CAH1450967.1"/>
    </source>
</evidence>
<dbReference type="InterPro" id="IPR026960">
    <property type="entry name" value="RVT-Znf"/>
</dbReference>
<organism evidence="2 3">
    <name type="scientific">Lactuca virosa</name>
    <dbReference type="NCBI Taxonomy" id="75947"/>
    <lineage>
        <taxon>Eukaryota</taxon>
        <taxon>Viridiplantae</taxon>
        <taxon>Streptophyta</taxon>
        <taxon>Embryophyta</taxon>
        <taxon>Tracheophyta</taxon>
        <taxon>Spermatophyta</taxon>
        <taxon>Magnoliopsida</taxon>
        <taxon>eudicotyledons</taxon>
        <taxon>Gunneridae</taxon>
        <taxon>Pentapetalae</taxon>
        <taxon>asterids</taxon>
        <taxon>campanulids</taxon>
        <taxon>Asterales</taxon>
        <taxon>Asteraceae</taxon>
        <taxon>Cichorioideae</taxon>
        <taxon>Cichorieae</taxon>
        <taxon>Lactucinae</taxon>
        <taxon>Lactuca</taxon>
    </lineage>
</organism>
<evidence type="ECO:0000313" key="3">
    <source>
        <dbReference type="Proteomes" id="UP001157418"/>
    </source>
</evidence>
<dbReference type="PANTHER" id="PTHR33116">
    <property type="entry name" value="REVERSE TRANSCRIPTASE ZINC-BINDING DOMAIN-CONTAINING PROTEIN-RELATED-RELATED"/>
    <property type="match status" value="1"/>
</dbReference>
<comment type="caution">
    <text evidence="2">The sequence shown here is derived from an EMBL/GenBank/DDBJ whole genome shotgun (WGS) entry which is preliminary data.</text>
</comment>
<accession>A0AAU9PKU1</accession>
<proteinExistence type="predicted"/>
<dbReference type="AlphaFoldDB" id="A0AAU9PKU1"/>
<dbReference type="PANTHER" id="PTHR33116:SF79">
    <property type="entry name" value="REVERSE TRANSCRIPTASE DOMAIN, ZINC FINGER, CCHC-TYPE-RELATED"/>
    <property type="match status" value="1"/>
</dbReference>
<protein>
    <recommendedName>
        <fullName evidence="1">Reverse transcriptase zinc-binding domain-containing protein</fullName>
    </recommendedName>
</protein>
<reference evidence="2 3" key="1">
    <citation type="submission" date="2022-01" db="EMBL/GenBank/DDBJ databases">
        <authorList>
            <person name="Xiong W."/>
            <person name="Schranz E."/>
        </authorList>
    </citation>
    <scope>NUCLEOTIDE SEQUENCE [LARGE SCALE GENOMIC DNA]</scope>
</reference>
<dbReference type="Pfam" id="PF13966">
    <property type="entry name" value="zf-RVT"/>
    <property type="match status" value="1"/>
</dbReference>
<feature type="domain" description="Reverse transcriptase zinc-binding" evidence="1">
    <location>
        <begin position="47"/>
        <end position="114"/>
    </location>
</feature>